<dbReference type="InterPro" id="IPR027417">
    <property type="entry name" value="P-loop_NTPase"/>
</dbReference>
<dbReference type="InterPro" id="IPR019734">
    <property type="entry name" value="TPR_rpt"/>
</dbReference>
<proteinExistence type="predicted"/>
<evidence type="ECO:0000313" key="2">
    <source>
        <dbReference type="Proteomes" id="UP001317191"/>
    </source>
</evidence>
<dbReference type="Gene3D" id="3.40.50.300">
    <property type="entry name" value="P-loop containing nucleotide triphosphate hydrolases"/>
    <property type="match status" value="1"/>
</dbReference>
<dbReference type="RefSeq" id="WP_250593372.1">
    <property type="nucleotide sequence ID" value="NZ_JAMLJM010000011.1"/>
</dbReference>
<organism evidence="1 2">
    <name type="scientific">Flavobacterium luminosum</name>
    <dbReference type="NCBI Taxonomy" id="2949086"/>
    <lineage>
        <taxon>Bacteria</taxon>
        <taxon>Pseudomonadati</taxon>
        <taxon>Bacteroidota</taxon>
        <taxon>Flavobacteriia</taxon>
        <taxon>Flavobacteriales</taxon>
        <taxon>Flavobacteriaceae</taxon>
        <taxon>Flavobacterium</taxon>
    </lineage>
</organism>
<reference evidence="1 2" key="1">
    <citation type="submission" date="2022-05" db="EMBL/GenBank/DDBJ databases">
        <title>Flavobacterium sp., isolated from activated sludge.</title>
        <authorList>
            <person name="Ran Q."/>
        </authorList>
    </citation>
    <scope>NUCLEOTIDE SEQUENCE [LARGE SCALE GENOMIC DNA]</scope>
    <source>
        <strain evidence="1 2">HXWNR70</strain>
    </source>
</reference>
<keyword evidence="2" id="KW-1185">Reference proteome</keyword>
<dbReference type="SUPFAM" id="SSF52540">
    <property type="entry name" value="P-loop containing nucleoside triphosphate hydrolases"/>
    <property type="match status" value="1"/>
</dbReference>
<dbReference type="Proteomes" id="UP001317191">
    <property type="component" value="Unassembled WGS sequence"/>
</dbReference>
<comment type="caution">
    <text evidence="1">The sequence shown here is derived from an EMBL/GenBank/DDBJ whole genome shotgun (WGS) entry which is preliminary data.</text>
</comment>
<gene>
    <name evidence="1" type="ORF">NAT50_11490</name>
</gene>
<dbReference type="InterPro" id="IPR011990">
    <property type="entry name" value="TPR-like_helical_dom_sf"/>
</dbReference>
<sequence>MLEQIINVFEVNTDAIATNRGFYYQYLTILKKWIHNFIENNDIDAYSEVDQDIKEVGESLLFTQVKCYTSNFSLNSKEVKNTIFNFFILYLKNKDLISDVSFCFTTNTKVAASEKLLSKWIYDEKLEDNNLRVLCCHKIKEVLYKEIKNRKNKNLNKQKSIENRDLIKSSTENLIQIVNLEIENFTKSIKWKFENLVPNEAINKIKFEIEKLLENEKFQNRPISLLFGVLISEIYKRSQDSNPLNRCLTKKVIENILNHSDEEIERYLNVKFFKLINIDIELLRTNIQSIQSKVEEHDFEINSLKKTIVSGIIKQLPKNLNLIPDYTSINIYDWENFLITINTELVSRKLVSIFSHGGMGKTSFAKKYLKTYSNYNHIVWITVENSILNAFALDEILIKNLNLDFSPKDDIEHRFKVILNELAKIKGENLVIVDIQELEEDKAYLNQFISLSNWQKLILTRNNIKTISSKKLPKIEIENAKSIFQTYCNKEDIDNKLLTEFIDFVEFNVLVIELTAKTIENSFDLTLEQFFTSLKEQNLNDEDYNIDIDLPDENNSIKIFNYLLKKFSFKNLKSNEYSYLEYLSLLPSRDIIIEDIILINGLEHYKENKVHIMNILISLDKKGLIEFTSDKKRVNIHKIIKELVLYNERETLSPFVGNIFYITWLTARIKEGKNNPSISYRYLKYAQSILDNIKEKYRRAVYQPLIMLENELLYSYRFYIHFENELDKWIDLASRAEKYQAISNINLGVIYNNLGLAYAHTDYGKALEQFKKALDSFNKSDKIYQPEIITVLNNISNVYLMNNDIVNALDNFKKIQNFRKKHNIYNDQQLVIEYKILAESYKMCGDIKKAIEFMSEGIKLHFTLKPEIRNDFFLSACYNYLSKLFLLDNNLDMGILHQENAINILSEMGIKNSEHLLLMYEILRQLYKVKGLSNKEKIIIEKINTFKIFEI</sequence>
<dbReference type="EMBL" id="JAMLJM010000011">
    <property type="protein sequence ID" value="MCL9809979.1"/>
    <property type="molecule type" value="Genomic_DNA"/>
</dbReference>
<protein>
    <submittedName>
        <fullName evidence="1">Tetratricopeptide repeat protein</fullName>
    </submittedName>
</protein>
<dbReference type="Gene3D" id="1.25.40.10">
    <property type="entry name" value="Tetratricopeptide repeat domain"/>
    <property type="match status" value="1"/>
</dbReference>
<accession>A0ABT0TR54</accession>
<dbReference type="SMART" id="SM00028">
    <property type="entry name" value="TPR"/>
    <property type="match status" value="3"/>
</dbReference>
<name>A0ABT0TR54_9FLAO</name>
<dbReference type="SUPFAM" id="SSF48452">
    <property type="entry name" value="TPR-like"/>
    <property type="match status" value="1"/>
</dbReference>
<evidence type="ECO:0000313" key="1">
    <source>
        <dbReference type="EMBL" id="MCL9809979.1"/>
    </source>
</evidence>